<evidence type="ECO:0000313" key="3">
    <source>
        <dbReference type="Proteomes" id="UP000229297"/>
    </source>
</evidence>
<evidence type="ECO:0000313" key="2">
    <source>
        <dbReference type="EMBL" id="PIX16195.1"/>
    </source>
</evidence>
<dbReference type="AlphaFoldDB" id="A0A2M7J9Y1"/>
<proteinExistence type="predicted"/>
<gene>
    <name evidence="2" type="ORF">COZ71_08370</name>
</gene>
<dbReference type="Proteomes" id="UP000229297">
    <property type="component" value="Unassembled WGS sequence"/>
</dbReference>
<evidence type="ECO:0000259" key="1">
    <source>
        <dbReference type="Pfam" id="PF04127"/>
    </source>
</evidence>
<feature type="domain" description="DNA/pantothenate metabolism flavoprotein C-terminal" evidence="1">
    <location>
        <begin position="1"/>
        <end position="179"/>
    </location>
</feature>
<dbReference type="InterPro" id="IPR007085">
    <property type="entry name" value="DNA/pantothenate-metab_flavo_C"/>
</dbReference>
<protein>
    <recommendedName>
        <fullName evidence="1">DNA/pantothenate metabolism flavoprotein C-terminal domain-containing protein</fullName>
    </recommendedName>
</protein>
<organism evidence="2 3">
    <name type="scientific">Candidatus Desantisbacteria bacterium CG_4_8_14_3_um_filter_40_12</name>
    <dbReference type="NCBI Taxonomy" id="1974545"/>
    <lineage>
        <taxon>Bacteria</taxon>
        <taxon>Candidatus Desantisiibacteriota</taxon>
    </lineage>
</organism>
<sequence length="184" mass="20243">MGYSLARVAKRMGARVVLISGPVCLDIPFGVEMHDVTTACQMRDKVMKYIELADIFISAAAVSDYMPVEVSKEKLKKGADEITLSLQSTPDILREVAVNKGNKIMVGFAAESHNIVENAVKKLKEKNLDLIVANDISREDIGFGADQNEVTIIDKRGGQERVPLLAKEQVAEYILRQVVGVIQK</sequence>
<accession>A0A2M7J9Y1</accession>
<reference evidence="3" key="1">
    <citation type="submission" date="2017-09" db="EMBL/GenBank/DDBJ databases">
        <title>Depth-based differentiation of microbial function through sediment-hosted aquifers and enrichment of novel symbionts in the deep terrestrial subsurface.</title>
        <authorList>
            <person name="Probst A.J."/>
            <person name="Ladd B."/>
            <person name="Jarett J.K."/>
            <person name="Geller-Mcgrath D.E."/>
            <person name="Sieber C.M.K."/>
            <person name="Emerson J.B."/>
            <person name="Anantharaman K."/>
            <person name="Thomas B.C."/>
            <person name="Malmstrom R."/>
            <person name="Stieglmeier M."/>
            <person name="Klingl A."/>
            <person name="Woyke T."/>
            <person name="Ryan C.M."/>
            <person name="Banfield J.F."/>
        </authorList>
    </citation>
    <scope>NUCLEOTIDE SEQUENCE [LARGE SCALE GENOMIC DNA]</scope>
</reference>
<dbReference type="GO" id="GO:0003824">
    <property type="term" value="F:catalytic activity"/>
    <property type="evidence" value="ECO:0007669"/>
    <property type="project" value="UniProtKB-ARBA"/>
</dbReference>
<dbReference type="GO" id="GO:0015937">
    <property type="term" value="P:coenzyme A biosynthetic process"/>
    <property type="evidence" value="ECO:0007669"/>
    <property type="project" value="UniProtKB-ARBA"/>
</dbReference>
<comment type="caution">
    <text evidence="2">The sequence shown here is derived from an EMBL/GenBank/DDBJ whole genome shotgun (WGS) entry which is preliminary data.</text>
</comment>
<dbReference type="EMBL" id="PFIC01000229">
    <property type="protein sequence ID" value="PIX16195.1"/>
    <property type="molecule type" value="Genomic_DNA"/>
</dbReference>
<name>A0A2M7J9Y1_9BACT</name>
<dbReference type="SUPFAM" id="SSF102645">
    <property type="entry name" value="CoaB-like"/>
    <property type="match status" value="1"/>
</dbReference>
<dbReference type="InterPro" id="IPR035929">
    <property type="entry name" value="CoaB-like_sf"/>
</dbReference>
<dbReference type="Gene3D" id="3.40.50.10300">
    <property type="entry name" value="CoaB-like"/>
    <property type="match status" value="1"/>
</dbReference>
<dbReference type="Pfam" id="PF04127">
    <property type="entry name" value="DFP"/>
    <property type="match status" value="1"/>
</dbReference>